<name>A0ABD2Y7I3_9GENT</name>
<comment type="caution">
    <text evidence="6">The sequence shown here is derived from an EMBL/GenBank/DDBJ whole genome shotgun (WGS) entry which is preliminary data.</text>
</comment>
<dbReference type="GO" id="GO:0045735">
    <property type="term" value="F:nutrient reservoir activity"/>
    <property type="evidence" value="ECO:0007669"/>
    <property type="project" value="UniProtKB-KW"/>
</dbReference>
<keyword evidence="4" id="KW-0732">Signal</keyword>
<feature type="chain" id="PRO_5044746438" description="Bifunctional inhibitor/plant lipid transfer protein/seed storage helical domain-containing protein" evidence="4">
    <location>
        <begin position="24"/>
        <end position="153"/>
    </location>
</feature>
<evidence type="ECO:0000256" key="1">
    <source>
        <dbReference type="ARBA" id="ARBA00008262"/>
    </source>
</evidence>
<dbReference type="InterPro" id="IPR036312">
    <property type="entry name" value="Bifun_inhib/LTP/seed_sf"/>
</dbReference>
<evidence type="ECO:0000256" key="4">
    <source>
        <dbReference type="SAM" id="SignalP"/>
    </source>
</evidence>
<dbReference type="AlphaFoldDB" id="A0ABD2Y7I3"/>
<evidence type="ECO:0000259" key="5">
    <source>
        <dbReference type="SMART" id="SM00499"/>
    </source>
</evidence>
<dbReference type="Proteomes" id="UP001630127">
    <property type="component" value="Unassembled WGS sequence"/>
</dbReference>
<gene>
    <name evidence="6" type="ORF">ACH5RR_037900</name>
</gene>
<keyword evidence="2" id="KW-0758">Storage protein</keyword>
<feature type="signal peptide" evidence="4">
    <location>
        <begin position="1"/>
        <end position="23"/>
    </location>
</feature>
<keyword evidence="7" id="KW-1185">Reference proteome</keyword>
<dbReference type="InterPro" id="IPR016140">
    <property type="entry name" value="Bifunc_inhib/LTP/seed_store"/>
</dbReference>
<feature type="domain" description="Bifunctional inhibitor/plant lipid transfer protein/seed storage helical" evidence="5">
    <location>
        <begin position="47"/>
        <end position="151"/>
    </location>
</feature>
<keyword evidence="3" id="KW-0708">Seed storage protein</keyword>
<dbReference type="PANTHER" id="PTHR35496">
    <property type="entry name" value="2S SEED STORAGE PROTEIN 1-RELATED"/>
    <property type="match status" value="1"/>
</dbReference>
<dbReference type="SUPFAM" id="SSF47699">
    <property type="entry name" value="Bifunctional inhibitor/lipid-transfer protein/seed storage 2S albumin"/>
    <property type="match status" value="1"/>
</dbReference>
<protein>
    <recommendedName>
        <fullName evidence="5">Bifunctional inhibitor/plant lipid transfer protein/seed storage helical domain-containing protein</fullName>
    </recommendedName>
</protein>
<organism evidence="6 7">
    <name type="scientific">Cinchona calisaya</name>
    <dbReference type="NCBI Taxonomy" id="153742"/>
    <lineage>
        <taxon>Eukaryota</taxon>
        <taxon>Viridiplantae</taxon>
        <taxon>Streptophyta</taxon>
        <taxon>Embryophyta</taxon>
        <taxon>Tracheophyta</taxon>
        <taxon>Spermatophyta</taxon>
        <taxon>Magnoliopsida</taxon>
        <taxon>eudicotyledons</taxon>
        <taxon>Gunneridae</taxon>
        <taxon>Pentapetalae</taxon>
        <taxon>asterids</taxon>
        <taxon>lamiids</taxon>
        <taxon>Gentianales</taxon>
        <taxon>Rubiaceae</taxon>
        <taxon>Cinchonoideae</taxon>
        <taxon>Cinchoneae</taxon>
        <taxon>Cinchona</taxon>
    </lineage>
</organism>
<comment type="similarity">
    <text evidence="1">Belongs to the 2S seed storage albumins family.</text>
</comment>
<sequence length="153" mass="17579">MAKVVIAAAALLVILLAFSKATAAYKTTITTTVIEDKNQHGQTSQRCRQQMQMMQMRQCKNYLMSQRGQVGPFNRVAIKMTVDGDNNQMGLQQCCMELRNVDDECRCEAINQMVMQQMQEGQMEQSQQQMQKMMQMARNLPAMCNMQPYQCQF</sequence>
<dbReference type="Gene3D" id="1.10.110.10">
    <property type="entry name" value="Plant lipid-transfer and hydrophobic proteins"/>
    <property type="match status" value="1"/>
</dbReference>
<dbReference type="Pfam" id="PF00234">
    <property type="entry name" value="Tryp_alpha_amyl"/>
    <property type="match status" value="1"/>
</dbReference>
<evidence type="ECO:0000256" key="2">
    <source>
        <dbReference type="ARBA" id="ARBA00022761"/>
    </source>
</evidence>
<evidence type="ECO:0000313" key="6">
    <source>
        <dbReference type="EMBL" id="KAL3503451.1"/>
    </source>
</evidence>
<dbReference type="EMBL" id="JBJUIK010000015">
    <property type="protein sequence ID" value="KAL3503451.1"/>
    <property type="molecule type" value="Genomic_DNA"/>
</dbReference>
<reference evidence="6 7" key="1">
    <citation type="submission" date="2024-11" db="EMBL/GenBank/DDBJ databases">
        <title>A near-complete genome assembly of Cinchona calisaya.</title>
        <authorList>
            <person name="Lian D.C."/>
            <person name="Zhao X.W."/>
            <person name="Wei L."/>
        </authorList>
    </citation>
    <scope>NUCLEOTIDE SEQUENCE [LARGE SCALE GENOMIC DNA]</scope>
    <source>
        <tissue evidence="6">Nenye</tissue>
    </source>
</reference>
<evidence type="ECO:0000256" key="3">
    <source>
        <dbReference type="ARBA" id="ARBA00023129"/>
    </source>
</evidence>
<dbReference type="PANTHER" id="PTHR35496:SF4">
    <property type="entry name" value="2S SULFUR-RICH SEED STORAGE PROTEIN 2-LIKE"/>
    <property type="match status" value="1"/>
</dbReference>
<accession>A0ABD2Y7I3</accession>
<evidence type="ECO:0000313" key="7">
    <source>
        <dbReference type="Proteomes" id="UP001630127"/>
    </source>
</evidence>
<dbReference type="InterPro" id="IPR000617">
    <property type="entry name" value="Napin/2SS/CON"/>
</dbReference>
<proteinExistence type="inferred from homology"/>
<dbReference type="SMART" id="SM00499">
    <property type="entry name" value="AAI"/>
    <property type="match status" value="1"/>
</dbReference>